<dbReference type="SMART" id="SM00164">
    <property type="entry name" value="TBC"/>
    <property type="match status" value="1"/>
</dbReference>
<dbReference type="Pfam" id="PF00566">
    <property type="entry name" value="RabGAP-TBC"/>
    <property type="match status" value="1"/>
</dbReference>
<dbReference type="SUPFAM" id="SSF47923">
    <property type="entry name" value="Ypt/Rab-GAP domain of gyp1p"/>
    <property type="match status" value="2"/>
</dbReference>
<evidence type="ECO:0000256" key="1">
    <source>
        <dbReference type="SAM" id="MobiDB-lite"/>
    </source>
</evidence>
<dbReference type="PANTHER" id="PTHR47219:SF25">
    <property type="entry name" value="RAB-GAP TBC DOMAIN-CONTAINING PROTEIN"/>
    <property type="match status" value="1"/>
</dbReference>
<feature type="compositionally biased region" description="Low complexity" evidence="1">
    <location>
        <begin position="570"/>
        <end position="597"/>
    </location>
</feature>
<name>A0A0R3UMA2_MESCO</name>
<feature type="compositionally biased region" description="Polar residues" evidence="1">
    <location>
        <begin position="552"/>
        <end position="561"/>
    </location>
</feature>
<dbReference type="PROSITE" id="PS50086">
    <property type="entry name" value="TBC_RABGAP"/>
    <property type="match status" value="1"/>
</dbReference>
<dbReference type="PANTHER" id="PTHR47219">
    <property type="entry name" value="RAB GTPASE-ACTIVATING PROTEIN 1-LIKE"/>
    <property type="match status" value="1"/>
</dbReference>
<dbReference type="InterPro" id="IPR000195">
    <property type="entry name" value="Rab-GAP-TBC_dom"/>
</dbReference>
<dbReference type="GO" id="GO:0005096">
    <property type="term" value="F:GTPase activator activity"/>
    <property type="evidence" value="ECO:0007669"/>
    <property type="project" value="TreeGrafter"/>
</dbReference>
<gene>
    <name evidence="3" type="ORF">MCOS_LOCUS8868</name>
</gene>
<feature type="compositionally biased region" description="Basic and acidic residues" evidence="1">
    <location>
        <begin position="463"/>
        <end position="475"/>
    </location>
</feature>
<reference evidence="3 4" key="1">
    <citation type="submission" date="2018-10" db="EMBL/GenBank/DDBJ databases">
        <authorList>
            <consortium name="Pathogen Informatics"/>
        </authorList>
    </citation>
    <scope>NUCLEOTIDE SEQUENCE [LARGE SCALE GENOMIC DNA]</scope>
</reference>
<dbReference type="InterPro" id="IPR035969">
    <property type="entry name" value="Rab-GAP_TBC_sf"/>
</dbReference>
<feature type="region of interest" description="Disordered" evidence="1">
    <location>
        <begin position="757"/>
        <end position="789"/>
    </location>
</feature>
<feature type="domain" description="Rab-GAP TBC" evidence="2">
    <location>
        <begin position="91"/>
        <end position="378"/>
    </location>
</feature>
<dbReference type="Gene3D" id="1.10.8.270">
    <property type="entry name" value="putative rabgap domain of human tbc1 domain family member 14 like domains"/>
    <property type="match status" value="1"/>
</dbReference>
<evidence type="ECO:0000313" key="4">
    <source>
        <dbReference type="Proteomes" id="UP000267029"/>
    </source>
</evidence>
<dbReference type="EMBL" id="UXSR01005587">
    <property type="protein sequence ID" value="VDD82865.1"/>
    <property type="molecule type" value="Genomic_DNA"/>
</dbReference>
<protein>
    <recommendedName>
        <fullName evidence="2">Rab-GAP TBC domain-containing protein</fullName>
    </recommendedName>
</protein>
<dbReference type="InterPro" id="IPR050302">
    <property type="entry name" value="Rab_GAP_TBC_domain"/>
</dbReference>
<evidence type="ECO:0000313" key="3">
    <source>
        <dbReference type="EMBL" id="VDD82865.1"/>
    </source>
</evidence>
<dbReference type="Gene3D" id="1.10.472.80">
    <property type="entry name" value="Ypt/Rab-GAP domain of gyp1p, domain 3"/>
    <property type="match status" value="1"/>
</dbReference>
<dbReference type="Proteomes" id="UP000267029">
    <property type="component" value="Unassembled WGS sequence"/>
</dbReference>
<dbReference type="FunFam" id="1.10.8.270:FF:000016">
    <property type="entry name" value="TBC1 domain family member 2A"/>
    <property type="match status" value="1"/>
</dbReference>
<sequence length="881" mass="99984">MGIGEFKPRVCVRACVVTVRAYIRLLLLLLITDQSPTARVVKMNQPKKSQPYRKKDVKRVDKWLKFIQSNGFASFYKGRPNEELIRRVFKGIPPRIRTRVWPTLLNVESAKRARVYESVTPPPATPPPRPPPLPLPQLLFTLVYQCQDLKATRFKHHLLPILFIGYAFLRLPLVIKCKVRVEESGVGPASLRHLQTYHRLVVCLALGLFDSPLDMRKYAFASSTYIEQIDLDINRTFRSTTFFNEAFGPRQQVLFRILAAYSMYNTEVGYCQGMSDIAGMLLIYIMDEEDAFWALAQLLTGPRHKMHCLFTRNFPGLRRYFKHHDRVLRTHLRKVWKHFEAHEVECSTYAFKWYMQCFLGRLPISLTLRVWDIYLLEGEKALVAMSYNILKMHKQRLLRMDQIQILTFLQDEICRDFGFDDDDVIDSLKDCLEELRRANLDTPPPLTADMLPTKELGQAPEIWEVRHSDDETSKKPKDKRNQHRRKSKKEEEVGEEEQKVEMQDKSHPAKDVVLRSDAKTTKEADKVVTTTVDDKPGTIDRHASVSSHKHNSLTSEGPPSSDSRRRFRGSQHSVGSSVFSVSGSSKGVVSPHDNLIPPLLPPPDHHKSSHVDSNSLNNRVTDKRRADSAPRVASRSKVTLDRGGSRVKASSAKRVEQKETENVWFIPPGTGYASSTEGRRHRQVNYTDATLPPRDYHNATAGGKKAPRDGEVNSPWKPNDHRKPPHASRVSPVKDLKNDKVHPVGISESVIEVVWSPDPTVPATPGSPLWEKQPPEAAPSSPSHRSDNQDTVRVYPIHSCRPSTIAYFRAYDSRLASRTFSSGVARLRPTAFHSATHTDVASATSWSYFGTACVLPPTGADHALPECSPTLYQSNSQWSNP</sequence>
<evidence type="ECO:0000259" key="2">
    <source>
        <dbReference type="PROSITE" id="PS50086"/>
    </source>
</evidence>
<feature type="region of interest" description="Disordered" evidence="1">
    <location>
        <begin position="442"/>
        <end position="732"/>
    </location>
</feature>
<dbReference type="OrthoDB" id="294251at2759"/>
<organism evidence="3 4">
    <name type="scientific">Mesocestoides corti</name>
    <name type="common">Flatworm</name>
    <dbReference type="NCBI Taxonomy" id="53468"/>
    <lineage>
        <taxon>Eukaryota</taxon>
        <taxon>Metazoa</taxon>
        <taxon>Spiralia</taxon>
        <taxon>Lophotrochozoa</taxon>
        <taxon>Platyhelminthes</taxon>
        <taxon>Cestoda</taxon>
        <taxon>Eucestoda</taxon>
        <taxon>Cyclophyllidea</taxon>
        <taxon>Mesocestoididae</taxon>
        <taxon>Mesocestoides</taxon>
    </lineage>
</organism>
<proteinExistence type="predicted"/>
<dbReference type="STRING" id="53468.A0A0R3UMA2"/>
<dbReference type="AlphaFoldDB" id="A0A0R3UMA2"/>
<keyword evidence="4" id="KW-1185">Reference proteome</keyword>
<dbReference type="FunFam" id="1.10.472.80:FF:000019">
    <property type="entry name" value="USP6 N-terminal like"/>
    <property type="match status" value="1"/>
</dbReference>
<feature type="compositionally biased region" description="Basic and acidic residues" evidence="1">
    <location>
        <begin position="488"/>
        <end position="543"/>
    </location>
</feature>
<dbReference type="GO" id="GO:0031267">
    <property type="term" value="F:small GTPase binding"/>
    <property type="evidence" value="ECO:0007669"/>
    <property type="project" value="TreeGrafter"/>
</dbReference>
<feature type="compositionally biased region" description="Basic residues" evidence="1">
    <location>
        <begin position="476"/>
        <end position="487"/>
    </location>
</feature>
<accession>A0A0R3UMA2</accession>